<dbReference type="Pfam" id="PF00903">
    <property type="entry name" value="Glyoxalase"/>
    <property type="match status" value="2"/>
</dbReference>
<evidence type="ECO:0000259" key="9">
    <source>
        <dbReference type="PROSITE" id="PS51819"/>
    </source>
</evidence>
<dbReference type="EMBL" id="CP041690">
    <property type="protein sequence ID" value="QEE22842.1"/>
    <property type="molecule type" value="Genomic_DNA"/>
</dbReference>
<dbReference type="InterPro" id="IPR050383">
    <property type="entry name" value="GlyoxalaseI/FosfomycinResist"/>
</dbReference>
<protein>
    <submittedName>
        <fullName evidence="10">Catechol 2,3-dioxygenase</fullName>
    </submittedName>
</protein>
<evidence type="ECO:0000256" key="1">
    <source>
        <dbReference type="ARBA" id="ARBA00001954"/>
    </source>
</evidence>
<dbReference type="PROSITE" id="PS00082">
    <property type="entry name" value="EXTRADIOL_DIOXYGENAS"/>
    <property type="match status" value="1"/>
</dbReference>
<keyword evidence="4 8" id="KW-0058">Aromatic hydrocarbons catabolism</keyword>
<evidence type="ECO:0000256" key="4">
    <source>
        <dbReference type="ARBA" id="ARBA00022797"/>
    </source>
</evidence>
<dbReference type="SUPFAM" id="SSF54593">
    <property type="entry name" value="Glyoxalase/Bleomycin resistance protein/Dihydroxybiphenyl dioxygenase"/>
    <property type="match status" value="1"/>
</dbReference>
<dbReference type="PROSITE" id="PS51819">
    <property type="entry name" value="VOC"/>
    <property type="match status" value="2"/>
</dbReference>
<dbReference type="Proteomes" id="UP000321062">
    <property type="component" value="Chromosome"/>
</dbReference>
<reference evidence="10 11" key="1">
    <citation type="journal article" date="2015" name="Int. J. Syst. Evol. Microbiol.">
        <title>Youhaiella tibetensis gen. nov., sp. nov., isolated from subsurface sediment.</title>
        <authorList>
            <person name="Wang Y.X."/>
            <person name="Huang F.Q."/>
            <person name="Nogi Y."/>
            <person name="Pang S.J."/>
            <person name="Wang P.K."/>
            <person name="Lv J."/>
        </authorList>
    </citation>
    <scope>NUCLEOTIDE SEQUENCE [LARGE SCALE GENOMIC DNA]</scope>
    <source>
        <strain evidence="11">fig4</strain>
    </source>
</reference>
<evidence type="ECO:0000256" key="2">
    <source>
        <dbReference type="ARBA" id="ARBA00008784"/>
    </source>
</evidence>
<evidence type="ECO:0000256" key="5">
    <source>
        <dbReference type="ARBA" id="ARBA00022964"/>
    </source>
</evidence>
<evidence type="ECO:0000256" key="6">
    <source>
        <dbReference type="ARBA" id="ARBA00023002"/>
    </source>
</evidence>
<keyword evidence="11" id="KW-1185">Reference proteome</keyword>
<comment type="cofactor">
    <cofactor evidence="1 8">
        <name>Fe(2+)</name>
        <dbReference type="ChEBI" id="CHEBI:29033"/>
    </cofactor>
</comment>
<dbReference type="PANTHER" id="PTHR21366">
    <property type="entry name" value="GLYOXALASE FAMILY PROTEIN"/>
    <property type="match status" value="1"/>
</dbReference>
<dbReference type="KEGG" id="yti:FNA67_17640"/>
<feature type="domain" description="VOC" evidence="9">
    <location>
        <begin position="153"/>
        <end position="275"/>
    </location>
</feature>
<comment type="similarity">
    <text evidence="2 8">Belongs to the extradiol ring-cleavage dioxygenase family.</text>
</comment>
<evidence type="ECO:0000256" key="8">
    <source>
        <dbReference type="RuleBase" id="RU000683"/>
    </source>
</evidence>
<name>A0A5B9DUW3_9HYPH</name>
<dbReference type="InterPro" id="IPR004360">
    <property type="entry name" value="Glyas_Fos-R_dOase_dom"/>
</dbReference>
<dbReference type="InterPro" id="IPR037523">
    <property type="entry name" value="VOC_core"/>
</dbReference>
<dbReference type="Gene3D" id="3.10.180.10">
    <property type="entry name" value="2,3-Dihydroxybiphenyl 1,2-Dioxygenase, domain 1"/>
    <property type="match status" value="2"/>
</dbReference>
<evidence type="ECO:0000313" key="10">
    <source>
        <dbReference type="EMBL" id="QEE22842.1"/>
    </source>
</evidence>
<evidence type="ECO:0000256" key="7">
    <source>
        <dbReference type="ARBA" id="ARBA00023004"/>
    </source>
</evidence>
<dbReference type="InterPro" id="IPR000486">
    <property type="entry name" value="Xdiol_ring_cleave_dOase_1/2"/>
</dbReference>
<gene>
    <name evidence="10" type="ORF">FNA67_17640</name>
</gene>
<evidence type="ECO:0000256" key="3">
    <source>
        <dbReference type="ARBA" id="ARBA00022723"/>
    </source>
</evidence>
<dbReference type="AlphaFoldDB" id="A0A5B9DUW3"/>
<accession>A0A5B9DUW3</accession>
<keyword evidence="6 8" id="KW-0560">Oxidoreductase</keyword>
<dbReference type="InterPro" id="IPR029068">
    <property type="entry name" value="Glyas_Bleomycin-R_OHBP_Dase"/>
</dbReference>
<dbReference type="GO" id="GO:0051213">
    <property type="term" value="F:dioxygenase activity"/>
    <property type="evidence" value="ECO:0007669"/>
    <property type="project" value="UniProtKB-KW"/>
</dbReference>
<keyword evidence="3" id="KW-0479">Metal-binding</keyword>
<proteinExistence type="inferred from homology"/>
<dbReference type="GO" id="GO:0008198">
    <property type="term" value="F:ferrous iron binding"/>
    <property type="evidence" value="ECO:0007669"/>
    <property type="project" value="InterPro"/>
</dbReference>
<keyword evidence="5 8" id="KW-0223">Dioxygenase</keyword>
<dbReference type="OrthoDB" id="9803142at2"/>
<dbReference type="PANTHER" id="PTHR21366:SF19">
    <property type="entry name" value="METAPYROCATECHASE"/>
    <property type="match status" value="1"/>
</dbReference>
<organism evidence="10 11">
    <name type="scientific">Paradevosia tibetensis</name>
    <dbReference type="NCBI Taxonomy" id="1447062"/>
    <lineage>
        <taxon>Bacteria</taxon>
        <taxon>Pseudomonadati</taxon>
        <taxon>Pseudomonadota</taxon>
        <taxon>Alphaproteobacteria</taxon>
        <taxon>Hyphomicrobiales</taxon>
        <taxon>Devosiaceae</taxon>
        <taxon>Paradevosia</taxon>
    </lineage>
</organism>
<feature type="domain" description="VOC" evidence="9">
    <location>
        <begin position="11"/>
        <end position="123"/>
    </location>
</feature>
<sequence length="329" mass="35744">MDAEPVLDLAHLAHIELLTPDLEGSVAFFTELMGLHITERSGQSAYLACYEERYHHSLKLTRSDRPGLGHAAWRTRSAAALARRVAAIEASGRGRGWIEGEPGHGPAYQFDLPNGQRWEIFWEVDYASAPDGQASGLLNRPFRRPRTGIPVRRLDHFNLTAKDVEGTRDFLAATLGFAEREAVVVDGNGPTVASWLSVTNLSHDMALVPEPGPAAGRLHHACFCAGTNEALFDFADLCREEGVRIEHGPGRHGIGKTTFLYVFEPGGNRIEMLGDPGALVFDPSWATVRWPASQLPVAAVWTGTGLPGSFWEYATPPDAPYLAEAVGAA</sequence>
<keyword evidence="7 8" id="KW-0408">Iron</keyword>
<evidence type="ECO:0000313" key="11">
    <source>
        <dbReference type="Proteomes" id="UP000321062"/>
    </source>
</evidence>